<name>A0A841GNX8_9BACT</name>
<dbReference type="InterPro" id="IPR001296">
    <property type="entry name" value="Glyco_trans_1"/>
</dbReference>
<dbReference type="PANTHER" id="PTHR12526:SF636">
    <property type="entry name" value="BLL3647 PROTEIN"/>
    <property type="match status" value="1"/>
</dbReference>
<dbReference type="CDD" id="cd03801">
    <property type="entry name" value="GT4_PimA-like"/>
    <property type="match status" value="1"/>
</dbReference>
<reference evidence="2 3" key="1">
    <citation type="submission" date="2020-08" db="EMBL/GenBank/DDBJ databases">
        <title>Genomic Encyclopedia of Type Strains, Phase IV (KMG-IV): sequencing the most valuable type-strain genomes for metagenomic binning, comparative biology and taxonomic classification.</title>
        <authorList>
            <person name="Goeker M."/>
        </authorList>
    </citation>
    <scope>NUCLEOTIDE SEQUENCE [LARGE SCALE GENOMIC DNA]</scope>
    <source>
        <strain evidence="2 3">DSM 29007</strain>
    </source>
</reference>
<dbReference type="RefSeq" id="WP_170030822.1">
    <property type="nucleotide sequence ID" value="NZ_JABDTL010000001.1"/>
</dbReference>
<keyword evidence="2" id="KW-0808">Transferase</keyword>
<dbReference type="SUPFAM" id="SSF53756">
    <property type="entry name" value="UDP-Glycosyltransferase/glycogen phosphorylase"/>
    <property type="match status" value="1"/>
</dbReference>
<dbReference type="Proteomes" id="UP000582837">
    <property type="component" value="Unassembled WGS sequence"/>
</dbReference>
<dbReference type="Gene3D" id="3.40.50.2000">
    <property type="entry name" value="Glycogen Phosphorylase B"/>
    <property type="match status" value="2"/>
</dbReference>
<feature type="domain" description="Glycosyl transferase family 1" evidence="1">
    <location>
        <begin position="232"/>
        <end position="389"/>
    </location>
</feature>
<evidence type="ECO:0000313" key="3">
    <source>
        <dbReference type="Proteomes" id="UP000582837"/>
    </source>
</evidence>
<comment type="caution">
    <text evidence="2">The sequence shown here is derived from an EMBL/GenBank/DDBJ whole genome shotgun (WGS) entry which is preliminary data.</text>
</comment>
<evidence type="ECO:0000259" key="1">
    <source>
        <dbReference type="Pfam" id="PF00534"/>
    </source>
</evidence>
<proteinExistence type="predicted"/>
<evidence type="ECO:0000313" key="2">
    <source>
        <dbReference type="EMBL" id="MBB6068600.1"/>
    </source>
</evidence>
<protein>
    <submittedName>
        <fullName evidence="2">Glycosyltransferase involved in cell wall biosynthesis</fullName>
    </submittedName>
</protein>
<dbReference type="AlphaFoldDB" id="A0A841GNX8"/>
<organism evidence="2 3">
    <name type="scientific">Longimicrobium terrae</name>
    <dbReference type="NCBI Taxonomy" id="1639882"/>
    <lineage>
        <taxon>Bacteria</taxon>
        <taxon>Pseudomonadati</taxon>
        <taxon>Gemmatimonadota</taxon>
        <taxon>Longimicrobiia</taxon>
        <taxon>Longimicrobiales</taxon>
        <taxon>Longimicrobiaceae</taxon>
        <taxon>Longimicrobium</taxon>
    </lineage>
</organism>
<dbReference type="EMBL" id="JACHIA010000001">
    <property type="protein sequence ID" value="MBB6068600.1"/>
    <property type="molecule type" value="Genomic_DNA"/>
</dbReference>
<gene>
    <name evidence="2" type="ORF">HNQ61_000211</name>
</gene>
<sequence>MSLPRGSRLCFVADGRSPIARNYIQHFIARGDEVHLISTFPFDGAGMRLASLNVVPAAFARFAGANAGRPADAPAPGGVARIARQLRARAVSAAFPAVFGWLAPAADVGRHVHRIRELILKIDPVLVHAMRIPFEGILAAQALEGLPYPLVMSVWGNDLELWAARYPLVARLTRRALARADALHPDCGRDLTLAMDWGWDAHRPAAVFPSNGGIRTSLFHPGEPDAGVAARYGIPAGRPVVLNSRGFRAYVRNDAFFRSIPLVLRRRPDAVFAAVAMEGHPRAQRWVRELGIGDAVHLLPRVPPAEMAELFRLAAASVSPSEFDGTPNTLLESMACGAFPVAGNIASVREWVRDGENGILFPPADAQALADATVRALDDAELRRTAGERNAALIRERGEYEGSMARAEALYAAAIPAAAGRGTAP</sequence>
<keyword evidence="3" id="KW-1185">Reference proteome</keyword>
<dbReference type="PANTHER" id="PTHR12526">
    <property type="entry name" value="GLYCOSYLTRANSFERASE"/>
    <property type="match status" value="1"/>
</dbReference>
<dbReference type="Pfam" id="PF00534">
    <property type="entry name" value="Glycos_transf_1"/>
    <property type="match status" value="1"/>
</dbReference>
<dbReference type="GO" id="GO:0016757">
    <property type="term" value="F:glycosyltransferase activity"/>
    <property type="evidence" value="ECO:0007669"/>
    <property type="project" value="TreeGrafter"/>
</dbReference>
<accession>A0A841GNX8</accession>